<gene>
    <name evidence="2" type="ORF">NDU88_002255</name>
</gene>
<dbReference type="Proteomes" id="UP001066276">
    <property type="component" value="Chromosome 2_2"/>
</dbReference>
<evidence type="ECO:0000313" key="3">
    <source>
        <dbReference type="Proteomes" id="UP001066276"/>
    </source>
</evidence>
<dbReference type="AlphaFoldDB" id="A0AAV7UV63"/>
<feature type="region of interest" description="Disordered" evidence="1">
    <location>
        <begin position="1"/>
        <end position="82"/>
    </location>
</feature>
<evidence type="ECO:0000256" key="1">
    <source>
        <dbReference type="SAM" id="MobiDB-lite"/>
    </source>
</evidence>
<sequence>MRSEDRDPILGLRPRRVLTTARGRRKEQPRAPRPLTRAVASPAARLGDAAASPAVRHEESPALGLTSPEEAQVSNCSFPLQP</sequence>
<name>A0AAV7UV63_PLEWA</name>
<keyword evidence="3" id="KW-1185">Reference proteome</keyword>
<organism evidence="2 3">
    <name type="scientific">Pleurodeles waltl</name>
    <name type="common">Iberian ribbed newt</name>
    <dbReference type="NCBI Taxonomy" id="8319"/>
    <lineage>
        <taxon>Eukaryota</taxon>
        <taxon>Metazoa</taxon>
        <taxon>Chordata</taxon>
        <taxon>Craniata</taxon>
        <taxon>Vertebrata</taxon>
        <taxon>Euteleostomi</taxon>
        <taxon>Amphibia</taxon>
        <taxon>Batrachia</taxon>
        <taxon>Caudata</taxon>
        <taxon>Salamandroidea</taxon>
        <taxon>Salamandridae</taxon>
        <taxon>Pleurodelinae</taxon>
        <taxon>Pleurodeles</taxon>
    </lineage>
</organism>
<feature type="compositionally biased region" description="Polar residues" evidence="1">
    <location>
        <begin position="72"/>
        <end position="82"/>
    </location>
</feature>
<accession>A0AAV7UV63</accession>
<dbReference type="EMBL" id="JANPWB010000004">
    <property type="protein sequence ID" value="KAJ1192949.1"/>
    <property type="molecule type" value="Genomic_DNA"/>
</dbReference>
<protein>
    <submittedName>
        <fullName evidence="2">Uncharacterized protein</fullName>
    </submittedName>
</protein>
<comment type="caution">
    <text evidence="2">The sequence shown here is derived from an EMBL/GenBank/DDBJ whole genome shotgun (WGS) entry which is preliminary data.</text>
</comment>
<evidence type="ECO:0000313" key="2">
    <source>
        <dbReference type="EMBL" id="KAJ1192949.1"/>
    </source>
</evidence>
<proteinExistence type="predicted"/>
<reference evidence="2" key="1">
    <citation type="journal article" date="2022" name="bioRxiv">
        <title>Sequencing and chromosome-scale assembly of the giantPleurodeles waltlgenome.</title>
        <authorList>
            <person name="Brown T."/>
            <person name="Elewa A."/>
            <person name="Iarovenko S."/>
            <person name="Subramanian E."/>
            <person name="Araus A.J."/>
            <person name="Petzold A."/>
            <person name="Susuki M."/>
            <person name="Suzuki K.-i.T."/>
            <person name="Hayashi T."/>
            <person name="Toyoda A."/>
            <person name="Oliveira C."/>
            <person name="Osipova E."/>
            <person name="Leigh N.D."/>
            <person name="Simon A."/>
            <person name="Yun M.H."/>
        </authorList>
    </citation>
    <scope>NUCLEOTIDE SEQUENCE</scope>
    <source>
        <strain evidence="2">20211129_DDA</strain>
        <tissue evidence="2">Liver</tissue>
    </source>
</reference>